<evidence type="ECO:0000259" key="2">
    <source>
        <dbReference type="PROSITE" id="PS51352"/>
    </source>
</evidence>
<dbReference type="Gene3D" id="1.25.40.10">
    <property type="entry name" value="Tetratricopeptide repeat domain"/>
    <property type="match status" value="1"/>
</dbReference>
<dbReference type="PROSITE" id="PS51352">
    <property type="entry name" value="THIOREDOXIN_2"/>
    <property type="match status" value="1"/>
</dbReference>
<dbReference type="Proteomes" id="UP001596135">
    <property type="component" value="Unassembled WGS sequence"/>
</dbReference>
<evidence type="ECO:0000313" key="4">
    <source>
        <dbReference type="Proteomes" id="UP001596135"/>
    </source>
</evidence>
<feature type="region of interest" description="Disordered" evidence="1">
    <location>
        <begin position="1"/>
        <end position="30"/>
    </location>
</feature>
<evidence type="ECO:0000256" key="1">
    <source>
        <dbReference type="SAM" id="MobiDB-lite"/>
    </source>
</evidence>
<dbReference type="InterPro" id="IPR013766">
    <property type="entry name" value="Thioredoxin_domain"/>
</dbReference>
<keyword evidence="4" id="KW-1185">Reference proteome</keyword>
<comment type="caution">
    <text evidence="3">The sequence shown here is derived from an EMBL/GenBank/DDBJ whole genome shotgun (WGS) entry which is preliminary data.</text>
</comment>
<organism evidence="3 4">
    <name type="scientific">Nocardioides hankookensis</name>
    <dbReference type="NCBI Taxonomy" id="443157"/>
    <lineage>
        <taxon>Bacteria</taxon>
        <taxon>Bacillati</taxon>
        <taxon>Actinomycetota</taxon>
        <taxon>Actinomycetes</taxon>
        <taxon>Propionibacteriales</taxon>
        <taxon>Nocardioidaceae</taxon>
        <taxon>Nocardioides</taxon>
    </lineage>
</organism>
<dbReference type="SUPFAM" id="SSF52833">
    <property type="entry name" value="Thioredoxin-like"/>
    <property type="match status" value="1"/>
</dbReference>
<name>A0ABW1LPR2_9ACTN</name>
<feature type="region of interest" description="Disordered" evidence="1">
    <location>
        <begin position="145"/>
        <end position="166"/>
    </location>
</feature>
<protein>
    <submittedName>
        <fullName evidence="3">Tetratricopeptide repeat protein</fullName>
    </submittedName>
</protein>
<dbReference type="Pfam" id="PF14561">
    <property type="entry name" value="TPR_20"/>
    <property type="match status" value="1"/>
</dbReference>
<evidence type="ECO:0000313" key="3">
    <source>
        <dbReference type="EMBL" id="MFC6045441.1"/>
    </source>
</evidence>
<feature type="domain" description="Thioredoxin" evidence="2">
    <location>
        <begin position="15"/>
        <end position="141"/>
    </location>
</feature>
<gene>
    <name evidence="3" type="ORF">ACFPYL_20315</name>
</gene>
<dbReference type="InterPro" id="IPR036249">
    <property type="entry name" value="Thioredoxin-like_sf"/>
</dbReference>
<accession>A0ABW1LPR2</accession>
<dbReference type="EMBL" id="JBHSRJ010000009">
    <property type="protein sequence ID" value="MFC6045441.1"/>
    <property type="molecule type" value="Genomic_DNA"/>
</dbReference>
<dbReference type="RefSeq" id="WP_379158661.1">
    <property type="nucleotide sequence ID" value="NZ_JBHSRJ010000009.1"/>
</dbReference>
<sequence length="305" mass="32082">MTQQPFSRPGAIDLSGLSQPAPGAGAPSASGSYAVGVTEQNFQEVVEASLTAPVVLVLHSPSRSPESTTYADDVATVVAGYEGRFLAGLVDVDHAPQIAAALQVQQIPVMMVLVDGRPATQPIPGVLRSDELSALLDQLAQQMTAQGIGGRHQPRSNPVDVDGDGEPDYDPRYAAAQDALGDGDIDRAVEEYQKLVTANPADVEAAAGLAMAKVLQRTQGVDLNAARAEGAAKPDDVEAQTMVADLDMLGGHVEDAFNRLVNLVRRTTGDERNAAREHLLGLFAAVGNDDPRVLKGRRDLMSALY</sequence>
<feature type="compositionally biased region" description="Low complexity" evidence="1">
    <location>
        <begin position="15"/>
        <end position="30"/>
    </location>
</feature>
<reference evidence="4" key="1">
    <citation type="journal article" date="2019" name="Int. J. Syst. Evol. Microbiol.">
        <title>The Global Catalogue of Microorganisms (GCM) 10K type strain sequencing project: providing services to taxonomists for standard genome sequencing and annotation.</title>
        <authorList>
            <consortium name="The Broad Institute Genomics Platform"/>
            <consortium name="The Broad Institute Genome Sequencing Center for Infectious Disease"/>
            <person name="Wu L."/>
            <person name="Ma J."/>
        </authorList>
    </citation>
    <scope>NUCLEOTIDE SEQUENCE [LARGE SCALE GENOMIC DNA]</scope>
    <source>
        <strain evidence="4">CCUG 54522</strain>
    </source>
</reference>
<dbReference type="Gene3D" id="3.40.30.10">
    <property type="entry name" value="Glutaredoxin"/>
    <property type="match status" value="1"/>
</dbReference>
<proteinExistence type="predicted"/>
<dbReference type="InterPro" id="IPR011990">
    <property type="entry name" value="TPR-like_helical_dom_sf"/>
</dbReference>